<keyword evidence="1" id="KW-0812">Transmembrane</keyword>
<feature type="transmembrane region" description="Helical" evidence="1">
    <location>
        <begin position="82"/>
        <end position="103"/>
    </location>
</feature>
<reference evidence="2" key="1">
    <citation type="submission" date="2020-10" db="EMBL/GenBank/DDBJ databases">
        <title>Connecting structure to function with the recovery of over 1000 high-quality activated sludge metagenome-assembled genomes encoding full-length rRNA genes using long-read sequencing.</title>
        <authorList>
            <person name="Singleton C.M."/>
            <person name="Petriglieri F."/>
            <person name="Kristensen J.M."/>
            <person name="Kirkegaard R.H."/>
            <person name="Michaelsen T.Y."/>
            <person name="Andersen M.H."/>
            <person name="Karst S.M."/>
            <person name="Dueholm M.S."/>
            <person name="Nielsen P.H."/>
            <person name="Albertsen M."/>
        </authorList>
    </citation>
    <scope>NUCLEOTIDE SEQUENCE</scope>
    <source>
        <strain evidence="2">Bjer_18-Q3-R1-45_BAT3C.347</strain>
    </source>
</reference>
<organism evidence="2 3">
    <name type="scientific">Candidatus Methylophosphatis roskildensis</name>
    <dbReference type="NCBI Taxonomy" id="2899263"/>
    <lineage>
        <taxon>Bacteria</taxon>
        <taxon>Pseudomonadati</taxon>
        <taxon>Pseudomonadota</taxon>
        <taxon>Betaproteobacteria</taxon>
        <taxon>Nitrosomonadales</taxon>
        <taxon>Sterolibacteriaceae</taxon>
        <taxon>Candidatus Methylophosphatis</taxon>
    </lineage>
</organism>
<comment type="caution">
    <text evidence="2">The sequence shown here is derived from an EMBL/GenBank/DDBJ whole genome shotgun (WGS) entry which is preliminary data.</text>
</comment>
<evidence type="ECO:0000256" key="1">
    <source>
        <dbReference type="SAM" id="Phobius"/>
    </source>
</evidence>
<proteinExistence type="predicted"/>
<sequence>MNAYLLVKWLHIVSSVLLVGTGFGTAFYLYFANRSGDVRAIAVVARLVVRADTWFTTPAVIFQPLSGLWLADQAGWPLHTGWIAAALALFALAGACWLPVLWLQLRMRDIAGDCAASGRGLPPNYWRFARIWAWLGYPAFLAMLLALWLMVGKPDVFPPG</sequence>
<dbReference type="EMBL" id="JADJEV010000004">
    <property type="protein sequence ID" value="MBK6974425.1"/>
    <property type="molecule type" value="Genomic_DNA"/>
</dbReference>
<gene>
    <name evidence="2" type="ORF">IPH26_16255</name>
</gene>
<evidence type="ECO:0000313" key="3">
    <source>
        <dbReference type="Proteomes" id="UP000807785"/>
    </source>
</evidence>
<name>A0A9D7HV84_9PROT</name>
<keyword evidence="1" id="KW-0472">Membrane</keyword>
<dbReference type="Pfam" id="PF10027">
    <property type="entry name" value="DUF2269"/>
    <property type="match status" value="1"/>
</dbReference>
<dbReference type="InterPro" id="IPR018729">
    <property type="entry name" value="DUF2269_transmembrane"/>
</dbReference>
<feature type="transmembrane region" description="Helical" evidence="1">
    <location>
        <begin position="12"/>
        <end position="31"/>
    </location>
</feature>
<protein>
    <submittedName>
        <fullName evidence="2">DUF2269 domain-containing protein</fullName>
    </submittedName>
</protein>
<dbReference type="Proteomes" id="UP000807785">
    <property type="component" value="Unassembled WGS sequence"/>
</dbReference>
<keyword evidence="1" id="KW-1133">Transmembrane helix</keyword>
<feature type="transmembrane region" description="Helical" evidence="1">
    <location>
        <begin position="131"/>
        <end position="151"/>
    </location>
</feature>
<accession>A0A9D7HV84</accession>
<evidence type="ECO:0000313" key="2">
    <source>
        <dbReference type="EMBL" id="MBK6974425.1"/>
    </source>
</evidence>
<dbReference type="AlphaFoldDB" id="A0A9D7HV84"/>